<protein>
    <recommendedName>
        <fullName evidence="2">Thioredoxin domain-containing protein</fullName>
    </recommendedName>
</protein>
<dbReference type="PANTHER" id="PTHR45672:SF11">
    <property type="entry name" value="PROTEIN DISULFIDE-ISOMERASE C17H9.14C"/>
    <property type="match status" value="1"/>
</dbReference>
<dbReference type="PANTHER" id="PTHR45672">
    <property type="entry name" value="PROTEIN DISULFIDE-ISOMERASE C17H9.14C-RELATED"/>
    <property type="match status" value="1"/>
</dbReference>
<feature type="domain" description="Thioredoxin" evidence="2">
    <location>
        <begin position="1"/>
        <end position="124"/>
    </location>
</feature>
<accession>A0ABR2HEJ9</accession>
<dbReference type="InterPro" id="IPR013766">
    <property type="entry name" value="Thioredoxin_domain"/>
</dbReference>
<dbReference type="PROSITE" id="PS51352">
    <property type="entry name" value="THIOREDOXIN_2"/>
    <property type="match status" value="1"/>
</dbReference>
<evidence type="ECO:0000313" key="3">
    <source>
        <dbReference type="EMBL" id="KAK8845871.1"/>
    </source>
</evidence>
<dbReference type="InterPro" id="IPR036249">
    <property type="entry name" value="Thioredoxin-like_sf"/>
</dbReference>
<reference evidence="3 4" key="1">
    <citation type="submission" date="2024-04" db="EMBL/GenBank/DDBJ databases">
        <title>Tritrichomonas musculus Genome.</title>
        <authorList>
            <person name="Alves-Ferreira E."/>
            <person name="Grigg M."/>
            <person name="Lorenzi H."/>
            <person name="Galac M."/>
        </authorList>
    </citation>
    <scope>NUCLEOTIDE SEQUENCE [LARGE SCALE GENOMIC DNA]</scope>
    <source>
        <strain evidence="3 4">EAF2021</strain>
    </source>
</reference>
<dbReference type="InterPro" id="IPR051063">
    <property type="entry name" value="PDI"/>
</dbReference>
<evidence type="ECO:0000259" key="2">
    <source>
        <dbReference type="PROSITE" id="PS51352"/>
    </source>
</evidence>
<name>A0ABR2HEJ9_9EUKA</name>
<keyword evidence="1" id="KW-0472">Membrane</keyword>
<organism evidence="3 4">
    <name type="scientific">Tritrichomonas musculus</name>
    <dbReference type="NCBI Taxonomy" id="1915356"/>
    <lineage>
        <taxon>Eukaryota</taxon>
        <taxon>Metamonada</taxon>
        <taxon>Parabasalia</taxon>
        <taxon>Tritrichomonadida</taxon>
        <taxon>Tritrichomonadidae</taxon>
        <taxon>Tritrichomonas</taxon>
    </lineage>
</organism>
<evidence type="ECO:0000313" key="4">
    <source>
        <dbReference type="Proteomes" id="UP001470230"/>
    </source>
</evidence>
<dbReference type="Pfam" id="PF00085">
    <property type="entry name" value="Thioredoxin"/>
    <property type="match status" value="1"/>
</dbReference>
<keyword evidence="1" id="KW-1133">Transmembrane helix</keyword>
<comment type="caution">
    <text evidence="3">The sequence shown here is derived from an EMBL/GenBank/DDBJ whole genome shotgun (WGS) entry which is preliminary data.</text>
</comment>
<dbReference type="Gene3D" id="3.40.30.10">
    <property type="entry name" value="Glutaredoxin"/>
    <property type="match status" value="1"/>
</dbReference>
<dbReference type="EMBL" id="JAPFFF010000030">
    <property type="protein sequence ID" value="KAK8845871.1"/>
    <property type="molecule type" value="Genomic_DNA"/>
</dbReference>
<feature type="transmembrane region" description="Helical" evidence="1">
    <location>
        <begin position="408"/>
        <end position="428"/>
    </location>
</feature>
<proteinExistence type="predicted"/>
<sequence>MFLFNFILSYKIVIDQNNYKTPYEKSFLFPIFMLIYSPHCPHCTAIHPTWEELMKKYEKDKKIMIGDCNDIQFRKECDSIYRTDSFPTFIILTRGRARRIRPERNINSFINMTEKLKLIDFSINCSIFQSEFSEQYPAFILSNSKTNSEKCSQLQKIIKAYPKVSPYLYMNSTLSDEESFVGMSSANLIGKYEGPKEMDSLIDFIKEYMMTPFGAWNYSEASLYSKRIGLFIHVSHNEFVTFSKTIESFHKYFTLCKIDSNKFSSLIPALKLSKSELPAFAISNKEKTKFFIIKNVIKDPNVKTEIEKGANGELDNMTTLDLSSIFPIQKVSSSKKRGKIFQIDKENNEKSDKKENKDQQRVVVINNNNNNERIVVNDEKDLNKNEEKNQFKEKVKKPSKLASGNFKIFIAFAFIVTASAVVGIICFINNTTNKIE</sequence>
<dbReference type="SUPFAM" id="SSF52833">
    <property type="entry name" value="Thioredoxin-like"/>
    <property type="match status" value="1"/>
</dbReference>
<keyword evidence="4" id="KW-1185">Reference proteome</keyword>
<gene>
    <name evidence="3" type="ORF">M9Y10_020797</name>
</gene>
<keyword evidence="1" id="KW-0812">Transmembrane</keyword>
<evidence type="ECO:0000256" key="1">
    <source>
        <dbReference type="SAM" id="Phobius"/>
    </source>
</evidence>
<dbReference type="CDD" id="cd02961">
    <property type="entry name" value="PDI_a_family"/>
    <property type="match status" value="1"/>
</dbReference>
<dbReference type="Proteomes" id="UP001470230">
    <property type="component" value="Unassembled WGS sequence"/>
</dbReference>